<feature type="compositionally biased region" description="Basic and acidic residues" evidence="5">
    <location>
        <begin position="1"/>
        <end position="10"/>
    </location>
</feature>
<dbReference type="Pfam" id="PF16859">
    <property type="entry name" value="TetR_C_11"/>
    <property type="match status" value="1"/>
</dbReference>
<dbReference type="InterPro" id="IPR001647">
    <property type="entry name" value="HTH_TetR"/>
</dbReference>
<dbReference type="InterPro" id="IPR050109">
    <property type="entry name" value="HTH-type_TetR-like_transc_reg"/>
</dbReference>
<dbReference type="InterPro" id="IPR009057">
    <property type="entry name" value="Homeodomain-like_sf"/>
</dbReference>
<evidence type="ECO:0000313" key="7">
    <source>
        <dbReference type="EMBL" id="MDI5973656.1"/>
    </source>
</evidence>
<feature type="domain" description="HTH tetR-type" evidence="6">
    <location>
        <begin position="36"/>
        <end position="96"/>
    </location>
</feature>
<dbReference type="InterPro" id="IPR011075">
    <property type="entry name" value="TetR_C"/>
</dbReference>
<dbReference type="Pfam" id="PF00440">
    <property type="entry name" value="TetR_N"/>
    <property type="match status" value="1"/>
</dbReference>
<evidence type="ECO:0000256" key="5">
    <source>
        <dbReference type="SAM" id="MobiDB-lite"/>
    </source>
</evidence>
<dbReference type="GO" id="GO:0000976">
    <property type="term" value="F:transcription cis-regulatory region binding"/>
    <property type="evidence" value="ECO:0007669"/>
    <property type="project" value="TreeGrafter"/>
</dbReference>
<evidence type="ECO:0000256" key="2">
    <source>
        <dbReference type="ARBA" id="ARBA00023125"/>
    </source>
</evidence>
<gene>
    <name evidence="7" type="ORF">POF50_030685</name>
</gene>
<keyword evidence="3" id="KW-0804">Transcription</keyword>
<accession>A0AA90H847</accession>
<dbReference type="EMBL" id="JABXJJ020000049">
    <property type="protein sequence ID" value="MDI5973656.1"/>
    <property type="molecule type" value="Genomic_DNA"/>
</dbReference>
<dbReference type="SUPFAM" id="SSF46689">
    <property type="entry name" value="Homeodomain-like"/>
    <property type="match status" value="1"/>
</dbReference>
<keyword evidence="2 4" id="KW-0238">DNA-binding</keyword>
<evidence type="ECO:0000256" key="4">
    <source>
        <dbReference type="PROSITE-ProRule" id="PRU00335"/>
    </source>
</evidence>
<protein>
    <submittedName>
        <fullName evidence="7">TetR/AcrR family transcriptional regulator</fullName>
    </submittedName>
</protein>
<keyword evidence="1" id="KW-0805">Transcription regulation</keyword>
<feature type="region of interest" description="Disordered" evidence="5">
    <location>
        <begin position="1"/>
        <end position="35"/>
    </location>
</feature>
<dbReference type="PANTHER" id="PTHR30055:SF148">
    <property type="entry name" value="TETR-FAMILY TRANSCRIPTIONAL REGULATOR"/>
    <property type="match status" value="1"/>
</dbReference>
<dbReference type="Gene3D" id="1.10.357.10">
    <property type="entry name" value="Tetracycline Repressor, domain 2"/>
    <property type="match status" value="1"/>
</dbReference>
<dbReference type="InterPro" id="IPR036271">
    <property type="entry name" value="Tet_transcr_reg_TetR-rel_C_sf"/>
</dbReference>
<dbReference type="PROSITE" id="PS50977">
    <property type="entry name" value="HTH_TETR_2"/>
    <property type="match status" value="1"/>
</dbReference>
<evidence type="ECO:0000256" key="3">
    <source>
        <dbReference type="ARBA" id="ARBA00023163"/>
    </source>
</evidence>
<feature type="DNA-binding region" description="H-T-H motif" evidence="4">
    <location>
        <begin position="59"/>
        <end position="78"/>
    </location>
</feature>
<dbReference type="AlphaFoldDB" id="A0AA90H847"/>
<organism evidence="7">
    <name type="scientific">Streptantibioticus silvisoli</name>
    <dbReference type="NCBI Taxonomy" id="2705255"/>
    <lineage>
        <taxon>Bacteria</taxon>
        <taxon>Bacillati</taxon>
        <taxon>Actinomycetota</taxon>
        <taxon>Actinomycetes</taxon>
        <taxon>Kitasatosporales</taxon>
        <taxon>Streptomycetaceae</taxon>
        <taxon>Streptantibioticus</taxon>
    </lineage>
</organism>
<comment type="caution">
    <text evidence="7">The sequence shown here is derived from an EMBL/GenBank/DDBJ whole genome shotgun (WGS) entry which is preliminary data.</text>
</comment>
<dbReference type="SUPFAM" id="SSF48498">
    <property type="entry name" value="Tetracyclin repressor-like, C-terminal domain"/>
    <property type="match status" value="1"/>
</dbReference>
<proteinExistence type="predicted"/>
<evidence type="ECO:0000256" key="1">
    <source>
        <dbReference type="ARBA" id="ARBA00023015"/>
    </source>
</evidence>
<sequence>MAARGTREEGGVGVERVTRAPGAGTVGAPRGRPRSERARAAVLEAAADLLVDGGMDAVTMEAIAARAKVSKATVYKWWPSRAHVMLESFFSRTRETTEVPEGLSLEESLTSLVAALARLVRDTTGGALLGDLIAAAQSDPDIRAALDERWVRPRRQASAGLLRAAVERGELTPGLDVAAAVDQLFAPVYYRLLLGHEPLADDLAATLVRQLLGGLRPPRPPRS</sequence>
<dbReference type="RefSeq" id="WP_271314920.1">
    <property type="nucleotide sequence ID" value="NZ_JABXJJ020000049.1"/>
</dbReference>
<name>A0AA90H847_9ACTN</name>
<evidence type="ECO:0000259" key="6">
    <source>
        <dbReference type="PROSITE" id="PS50977"/>
    </source>
</evidence>
<reference evidence="7" key="1">
    <citation type="submission" date="2023-05" db="EMBL/GenBank/DDBJ databases">
        <title>Streptantibioticus silvisoli sp. nov., acidotolerant actinomycetes 1 from pine litter.</title>
        <authorList>
            <person name="Swiecimska M."/>
            <person name="Golinska P."/>
            <person name="Sangal V."/>
            <person name="Wachnowicz B."/>
            <person name="Goodfellow M."/>
        </authorList>
    </citation>
    <scope>NUCLEOTIDE SEQUENCE</scope>
    <source>
        <strain evidence="7">SL13</strain>
    </source>
</reference>
<dbReference type="GO" id="GO:0003700">
    <property type="term" value="F:DNA-binding transcription factor activity"/>
    <property type="evidence" value="ECO:0007669"/>
    <property type="project" value="TreeGrafter"/>
</dbReference>
<dbReference type="PRINTS" id="PR00455">
    <property type="entry name" value="HTHTETR"/>
</dbReference>
<dbReference type="PANTHER" id="PTHR30055">
    <property type="entry name" value="HTH-TYPE TRANSCRIPTIONAL REGULATOR RUTR"/>
    <property type="match status" value="1"/>
</dbReference>
<dbReference type="Gene3D" id="1.10.10.60">
    <property type="entry name" value="Homeodomain-like"/>
    <property type="match status" value="1"/>
</dbReference>